<evidence type="ECO:0000313" key="4">
    <source>
        <dbReference type="EMBL" id="CAL1135304.1"/>
    </source>
</evidence>
<accession>A0A9P1BYS0</accession>
<feature type="transmembrane region" description="Helical" evidence="1">
    <location>
        <begin position="344"/>
        <end position="363"/>
    </location>
</feature>
<feature type="transmembrane region" description="Helical" evidence="1">
    <location>
        <begin position="520"/>
        <end position="540"/>
    </location>
</feature>
<organism evidence="3">
    <name type="scientific">Cladocopium goreaui</name>
    <dbReference type="NCBI Taxonomy" id="2562237"/>
    <lineage>
        <taxon>Eukaryota</taxon>
        <taxon>Sar</taxon>
        <taxon>Alveolata</taxon>
        <taxon>Dinophyceae</taxon>
        <taxon>Suessiales</taxon>
        <taxon>Symbiodiniaceae</taxon>
        <taxon>Cladocopium</taxon>
    </lineage>
</organism>
<feature type="transmembrane region" description="Helical" evidence="1">
    <location>
        <begin position="164"/>
        <end position="183"/>
    </location>
</feature>
<dbReference type="EMBL" id="CAMXCT020000669">
    <property type="protein sequence ID" value="CAL1135304.1"/>
    <property type="molecule type" value="Genomic_DNA"/>
</dbReference>
<proteinExistence type="predicted"/>
<keyword evidence="1" id="KW-0472">Membrane</keyword>
<evidence type="ECO:0000256" key="1">
    <source>
        <dbReference type="SAM" id="Phobius"/>
    </source>
</evidence>
<feature type="chain" id="PRO_5043269937" evidence="2">
    <location>
        <begin position="19"/>
        <end position="566"/>
    </location>
</feature>
<sequence length="566" mass="61630">MRRLGPLLLASLASTVNAANVSHGVCQDTVGWTNGYTACNNYVPVDPDCHKDGVVCHFYKAHPSFCAKGMNDPWMNCCTCGGGSDFNGQRPTTPPPPKVKIPSIFDWLPGVDSMEKEMGKMKAKMNKQLAPLQKGMKEVYAGLRQPDFNAPPQLEGNSMAEVNLVVFFIVLMVTVATSLGYLLEVHGDCGEAHRSPPWATAMLLSSYALLVPGLTQVIFSFNIVVNVLGHRIDVQPEKGHVACTETISGLVDLLERTGSRTGAVLIVLYAVVVPILKLVLLAVAEVFRYSRIPGCVSISRICIILVQSISKWACPDMFAYILLVHLVRLLNNGSLILTAAKLDVGFSCFSAFCVCSTISSLGIRLPEMPGQSSRKSYCLGSPAVYALSMLLAGAFVCLFAVGIYLPCMALRIDERQLYPPNGSVPYSAKPLVESMAIPDLLKTDISIFSCTSWLLREIGNGEANSFFSLVMFGFCVIVLTTADVLFLFLAAKRLFQKQDTPLRDQGPCPFYRWAKIVRKLSMLDVSIMGVYVITFCMGIYKKQGIVVSTREGPGSSVALNLSEIIV</sequence>
<feature type="transmembrane region" description="Helical" evidence="1">
    <location>
        <begin position="317"/>
        <end position="338"/>
    </location>
</feature>
<feature type="transmembrane region" description="Helical" evidence="1">
    <location>
        <begin position="263"/>
        <end position="284"/>
    </location>
</feature>
<keyword evidence="1" id="KW-1133">Transmembrane helix</keyword>
<dbReference type="OrthoDB" id="429890at2759"/>
<reference evidence="4" key="2">
    <citation type="submission" date="2024-04" db="EMBL/GenBank/DDBJ databases">
        <authorList>
            <person name="Chen Y."/>
            <person name="Shah S."/>
            <person name="Dougan E. K."/>
            <person name="Thang M."/>
            <person name="Chan C."/>
        </authorList>
    </citation>
    <scope>NUCLEOTIDE SEQUENCE [LARGE SCALE GENOMIC DNA]</scope>
</reference>
<keyword evidence="1" id="KW-0812">Transmembrane</keyword>
<keyword evidence="5" id="KW-1185">Reference proteome</keyword>
<dbReference type="EMBL" id="CAMXCT030000669">
    <property type="protein sequence ID" value="CAL4769241.1"/>
    <property type="molecule type" value="Genomic_DNA"/>
</dbReference>
<dbReference type="Pfam" id="PF04403">
    <property type="entry name" value="PqiA"/>
    <property type="match status" value="1"/>
</dbReference>
<dbReference type="AlphaFoldDB" id="A0A9P1BYS0"/>
<dbReference type="EMBL" id="CAMXCT010000669">
    <property type="protein sequence ID" value="CAI3981929.1"/>
    <property type="molecule type" value="Genomic_DNA"/>
</dbReference>
<reference evidence="3" key="1">
    <citation type="submission" date="2022-10" db="EMBL/GenBank/DDBJ databases">
        <authorList>
            <person name="Chen Y."/>
            <person name="Dougan E. K."/>
            <person name="Chan C."/>
            <person name="Rhodes N."/>
            <person name="Thang M."/>
        </authorList>
    </citation>
    <scope>NUCLEOTIDE SEQUENCE</scope>
</reference>
<evidence type="ECO:0000313" key="3">
    <source>
        <dbReference type="EMBL" id="CAI3981929.1"/>
    </source>
</evidence>
<evidence type="ECO:0000313" key="5">
    <source>
        <dbReference type="Proteomes" id="UP001152797"/>
    </source>
</evidence>
<feature type="transmembrane region" description="Helical" evidence="1">
    <location>
        <begin position="466"/>
        <end position="489"/>
    </location>
</feature>
<feature type="signal peptide" evidence="2">
    <location>
        <begin position="1"/>
        <end position="18"/>
    </location>
</feature>
<feature type="transmembrane region" description="Helical" evidence="1">
    <location>
        <begin position="384"/>
        <end position="405"/>
    </location>
</feature>
<dbReference type="InterPro" id="IPR007498">
    <property type="entry name" value="PqiA-like"/>
</dbReference>
<protein>
    <submittedName>
        <fullName evidence="3">Uncharacterized protein</fullName>
    </submittedName>
</protein>
<name>A0A9P1BYS0_9DINO</name>
<keyword evidence="2" id="KW-0732">Signal</keyword>
<feature type="transmembrane region" description="Helical" evidence="1">
    <location>
        <begin position="204"/>
        <end position="225"/>
    </location>
</feature>
<comment type="caution">
    <text evidence="3">The sequence shown here is derived from an EMBL/GenBank/DDBJ whole genome shotgun (WGS) entry which is preliminary data.</text>
</comment>
<gene>
    <name evidence="3" type="ORF">C1SCF055_LOCUS9672</name>
</gene>
<dbReference type="Proteomes" id="UP001152797">
    <property type="component" value="Unassembled WGS sequence"/>
</dbReference>
<evidence type="ECO:0000256" key="2">
    <source>
        <dbReference type="SAM" id="SignalP"/>
    </source>
</evidence>